<organism evidence="1">
    <name type="scientific">marine sediment metagenome</name>
    <dbReference type="NCBI Taxonomy" id="412755"/>
    <lineage>
        <taxon>unclassified sequences</taxon>
        <taxon>metagenomes</taxon>
        <taxon>ecological metagenomes</taxon>
    </lineage>
</organism>
<accession>X1MGS9</accession>
<dbReference type="EMBL" id="BARV01019445">
    <property type="protein sequence ID" value="GAI30862.1"/>
    <property type="molecule type" value="Genomic_DNA"/>
</dbReference>
<dbReference type="AlphaFoldDB" id="X1MGS9"/>
<proteinExistence type="predicted"/>
<evidence type="ECO:0000313" key="1">
    <source>
        <dbReference type="EMBL" id="GAI30862.1"/>
    </source>
</evidence>
<gene>
    <name evidence="1" type="ORF">S06H3_32673</name>
</gene>
<name>X1MGS9_9ZZZZ</name>
<comment type="caution">
    <text evidence="1">The sequence shown here is derived from an EMBL/GenBank/DDBJ whole genome shotgun (WGS) entry which is preliminary data.</text>
</comment>
<reference evidence="1" key="1">
    <citation type="journal article" date="2014" name="Front. Microbiol.">
        <title>High frequency of phylogenetically diverse reductive dehalogenase-homologous genes in deep subseafloor sedimentary metagenomes.</title>
        <authorList>
            <person name="Kawai M."/>
            <person name="Futagami T."/>
            <person name="Toyoda A."/>
            <person name="Takaki Y."/>
            <person name="Nishi S."/>
            <person name="Hori S."/>
            <person name="Arai W."/>
            <person name="Tsubouchi T."/>
            <person name="Morono Y."/>
            <person name="Uchiyama I."/>
            <person name="Ito T."/>
            <person name="Fujiyama A."/>
            <person name="Inagaki F."/>
            <person name="Takami H."/>
        </authorList>
    </citation>
    <scope>NUCLEOTIDE SEQUENCE</scope>
    <source>
        <strain evidence="1">Expedition CK06-06</strain>
    </source>
</reference>
<sequence>MNDFIDIRQYTEPQSVHERRRKRFLVKQKLLDLLKNERKKDD</sequence>
<protein>
    <submittedName>
        <fullName evidence="1">Uncharacterized protein</fullName>
    </submittedName>
</protein>